<reference evidence="3" key="1">
    <citation type="submission" date="2016-06" db="EMBL/GenBank/DDBJ databases">
        <authorList>
            <person name="Chen W."/>
            <person name="Hasegawa D.K."/>
        </authorList>
    </citation>
    <scope>NUCLEOTIDE SEQUENCE [LARGE SCALE GENOMIC DNA]</scope>
    <source>
        <strain evidence="3">MEAM1</strain>
    </source>
</reference>
<reference evidence="2 3" key="2">
    <citation type="submission" date="2017-09" db="EMBL/GenBank/DDBJ databases">
        <title>The genome of whitefly Bemisia tabaci, a global crop pest, provides novel insights into virus transmission, host adaptation and insecticide resistance.</title>
        <authorList>
            <person name="Kaur N."/>
            <person name="Kliot A."/>
            <person name="Pinheiro P.V."/>
            <person name="Luan J."/>
            <person name="Zheng Y."/>
            <person name="Liu W."/>
            <person name="Sun H."/>
            <person name="Yang X."/>
            <person name="Xu Y."/>
            <person name="Luo Y."/>
            <person name="Kruse A."/>
            <person name="Fisher T.W."/>
            <person name="Nelson D.R."/>
            <person name="Elimelech M."/>
            <person name="MacCoss M."/>
            <person name="Johnson R."/>
            <person name="Cohen E."/>
            <person name="Hunter W.B."/>
            <person name="Brown J.K."/>
            <person name="Jander G."/>
            <person name="Cilia M."/>
            <person name="Douglas A.E."/>
            <person name="Ghanim M."/>
            <person name="Simmons A.M."/>
            <person name="Wintermantel W.M."/>
            <person name="Ling K.-S."/>
            <person name="Fei Z."/>
        </authorList>
    </citation>
    <scope>NUCLEOTIDE SEQUENCE [LARGE SCALE GENOMIC DNA]</scope>
    <source>
        <strain evidence="2 3">MEAM1</strain>
    </source>
</reference>
<evidence type="ECO:0000313" key="2">
    <source>
        <dbReference type="EMBL" id="ASX25983.1"/>
    </source>
</evidence>
<proteinExistence type="predicted"/>
<accession>A0A249DWQ4</accession>
<dbReference type="EMBL" id="CP016303">
    <property type="protein sequence ID" value="ASX25983.1"/>
    <property type="molecule type" value="Genomic_DNA"/>
</dbReference>
<dbReference type="AlphaFoldDB" id="A0A249DWQ4"/>
<gene>
    <name evidence="2" type="ORF">BA171_02285</name>
</gene>
<feature type="region of interest" description="Disordered" evidence="1">
    <location>
        <begin position="1"/>
        <end position="59"/>
    </location>
</feature>
<dbReference type="RefSeq" id="WP_046493898.1">
    <property type="nucleotide sequence ID" value="NZ_CP016303.1"/>
</dbReference>
<sequence length="59" mass="6252">MSNISQKSASLSIQSQDNNQNNFHVAPPQAKLSRGGGGQISIESMPGNRRPSFIRIAAG</sequence>
<feature type="compositionally biased region" description="Polar residues" evidence="1">
    <location>
        <begin position="1"/>
        <end position="23"/>
    </location>
</feature>
<evidence type="ECO:0000313" key="3">
    <source>
        <dbReference type="Proteomes" id="UP000216438"/>
    </source>
</evidence>
<protein>
    <submittedName>
        <fullName evidence="2">Uncharacterized protein</fullName>
    </submittedName>
</protein>
<organism evidence="2 3">
    <name type="scientific">Candidatus Hamiltonella defensa</name>
    <name type="common">Bemisia tabaci</name>
    <dbReference type="NCBI Taxonomy" id="672795"/>
    <lineage>
        <taxon>Bacteria</taxon>
        <taxon>Pseudomonadati</taxon>
        <taxon>Pseudomonadota</taxon>
        <taxon>Gammaproteobacteria</taxon>
        <taxon>Enterobacterales</taxon>
        <taxon>Enterobacteriaceae</taxon>
        <taxon>aphid secondary symbionts</taxon>
        <taxon>Candidatus Williamhamiltonella</taxon>
    </lineage>
</organism>
<dbReference type="Proteomes" id="UP000216438">
    <property type="component" value="Chromosome"/>
</dbReference>
<name>A0A249DWQ4_9ENTR</name>
<evidence type="ECO:0000256" key="1">
    <source>
        <dbReference type="SAM" id="MobiDB-lite"/>
    </source>
</evidence>